<evidence type="ECO:0000313" key="1">
    <source>
        <dbReference type="EMBL" id="GGI24380.1"/>
    </source>
</evidence>
<evidence type="ECO:0000313" key="2">
    <source>
        <dbReference type="Proteomes" id="UP000645390"/>
    </source>
</evidence>
<gene>
    <name evidence="1" type="ORF">GCM10008119_12370</name>
</gene>
<accession>A0ABQ2BEM5</accession>
<proteinExistence type="predicted"/>
<keyword evidence="2" id="KW-1185">Reference proteome</keyword>
<comment type="caution">
    <text evidence="1">The sequence shown here is derived from an EMBL/GenBank/DDBJ whole genome shotgun (WGS) entry which is preliminary data.</text>
</comment>
<reference evidence="2" key="1">
    <citation type="journal article" date="2019" name="Int. J. Syst. Evol. Microbiol.">
        <title>The Global Catalogue of Microorganisms (GCM) 10K type strain sequencing project: providing services to taxonomists for standard genome sequencing and annotation.</title>
        <authorList>
            <consortium name="The Broad Institute Genomics Platform"/>
            <consortium name="The Broad Institute Genome Sequencing Center for Infectious Disease"/>
            <person name="Wu L."/>
            <person name="Ma J."/>
        </authorList>
    </citation>
    <scope>NUCLEOTIDE SEQUENCE [LARGE SCALE GENOMIC DNA]</scope>
    <source>
        <strain evidence="2">CCM 8939</strain>
    </source>
</reference>
<protein>
    <recommendedName>
        <fullName evidence="3">DUF4304 domain-containing protein</fullName>
    </recommendedName>
</protein>
<evidence type="ECO:0008006" key="3">
    <source>
        <dbReference type="Google" id="ProtNLM"/>
    </source>
</evidence>
<dbReference type="RefSeq" id="WP_188412365.1">
    <property type="nucleotide sequence ID" value="NZ_BMDJ01000002.1"/>
</dbReference>
<name>A0ABQ2BEM5_9SPHI</name>
<sequence length="230" mass="26645">MQIDEELRHRIGLALNEATLLGVEFDKEKNLVACSFALVTMDKDGNVPEDNRLLFIFKQVGRFVASLRNGHWDDKNAEVEKFEPENILEIIHSFKGLSIYGWDFINCGDKDFDTWKDRLSFDYLTGDNIGLTNTINLFQEGGNRHIDLRIWFDDFEVLTPKYEPVDLEEFLENGKRGWNAVYENNDKMGNFGIIPATADNEQKLKTAISNLTGEQQPKSWWTKLKDKFKN</sequence>
<dbReference type="Proteomes" id="UP000645390">
    <property type="component" value="Unassembled WGS sequence"/>
</dbReference>
<dbReference type="EMBL" id="BMDJ01000002">
    <property type="protein sequence ID" value="GGI24380.1"/>
    <property type="molecule type" value="Genomic_DNA"/>
</dbReference>
<organism evidence="1 2">
    <name type="scientific">Pedobacter mendelii</name>
    <dbReference type="NCBI Taxonomy" id="1908240"/>
    <lineage>
        <taxon>Bacteria</taxon>
        <taxon>Pseudomonadati</taxon>
        <taxon>Bacteroidota</taxon>
        <taxon>Sphingobacteriia</taxon>
        <taxon>Sphingobacteriales</taxon>
        <taxon>Sphingobacteriaceae</taxon>
        <taxon>Pedobacter</taxon>
    </lineage>
</organism>